<evidence type="ECO:0000256" key="1">
    <source>
        <dbReference type="ARBA" id="ARBA00010283"/>
    </source>
</evidence>
<dbReference type="Gene3D" id="3.30.40.10">
    <property type="entry name" value="Zinc/RING finger domain, C3HC4 (zinc finger)"/>
    <property type="match status" value="1"/>
</dbReference>
<reference evidence="9" key="1">
    <citation type="submission" date="2020-07" db="EMBL/GenBank/DDBJ databases">
        <title>Clarias magur genome sequencing, assembly and annotation.</title>
        <authorList>
            <person name="Kushwaha B."/>
            <person name="Kumar R."/>
            <person name="Das P."/>
            <person name="Joshi C.G."/>
            <person name="Kumar D."/>
            <person name="Nagpure N.S."/>
            <person name="Pandey M."/>
            <person name="Agarwal S."/>
            <person name="Srivastava S."/>
            <person name="Singh M."/>
            <person name="Sahoo L."/>
            <person name="Jayasankar P."/>
            <person name="Meher P.K."/>
            <person name="Koringa P.G."/>
            <person name="Iquebal M.A."/>
            <person name="Das S.P."/>
            <person name="Bit A."/>
            <person name="Patnaik S."/>
            <person name="Patel N."/>
            <person name="Shah T.M."/>
            <person name="Hinsu A."/>
            <person name="Jena J.K."/>
        </authorList>
    </citation>
    <scope>NUCLEOTIDE SEQUENCE</scope>
    <source>
        <strain evidence="9">CIFAMagur01</strain>
        <tissue evidence="9">Testis</tissue>
    </source>
</reference>
<dbReference type="PANTHER" id="PTHR19368">
    <property type="entry name" value="XLR/SCP3/FAM9"/>
    <property type="match status" value="1"/>
</dbReference>
<feature type="region of interest" description="Disordered" evidence="7">
    <location>
        <begin position="353"/>
        <end position="393"/>
    </location>
</feature>
<evidence type="ECO:0000259" key="8">
    <source>
        <dbReference type="PROSITE" id="PS50089"/>
    </source>
</evidence>
<dbReference type="InterPro" id="IPR013083">
    <property type="entry name" value="Znf_RING/FYVE/PHD"/>
</dbReference>
<feature type="domain" description="RING-type" evidence="8">
    <location>
        <begin position="570"/>
        <end position="611"/>
    </location>
</feature>
<comment type="similarity">
    <text evidence="1">Belongs to the XLR/SYCP3 family.</text>
</comment>
<dbReference type="EMBL" id="QNUK01000494">
    <property type="protein sequence ID" value="KAF5892520.1"/>
    <property type="molecule type" value="Genomic_DNA"/>
</dbReference>
<feature type="compositionally biased region" description="Low complexity" evidence="7">
    <location>
        <begin position="494"/>
        <end position="503"/>
    </location>
</feature>
<dbReference type="InterPro" id="IPR051443">
    <property type="entry name" value="XLR/SYCP3"/>
</dbReference>
<evidence type="ECO:0000313" key="10">
    <source>
        <dbReference type="Proteomes" id="UP000727407"/>
    </source>
</evidence>
<dbReference type="Pfam" id="PF04803">
    <property type="entry name" value="Cor1"/>
    <property type="match status" value="1"/>
</dbReference>
<keyword evidence="3 5" id="KW-0863">Zinc-finger</keyword>
<feature type="region of interest" description="Disordered" evidence="7">
    <location>
        <begin position="489"/>
        <end position="511"/>
    </location>
</feature>
<dbReference type="Pfam" id="PF13639">
    <property type="entry name" value="zf-RING_2"/>
    <property type="match status" value="1"/>
</dbReference>
<evidence type="ECO:0000256" key="2">
    <source>
        <dbReference type="ARBA" id="ARBA00022723"/>
    </source>
</evidence>
<dbReference type="GO" id="GO:0008270">
    <property type="term" value="F:zinc ion binding"/>
    <property type="evidence" value="ECO:0007669"/>
    <property type="project" value="UniProtKB-KW"/>
</dbReference>
<keyword evidence="6" id="KW-0175">Coiled coil</keyword>
<dbReference type="InterPro" id="IPR006888">
    <property type="entry name" value="XLR/SYCP3/FAM9_dom"/>
</dbReference>
<keyword evidence="2" id="KW-0479">Metal-binding</keyword>
<comment type="caution">
    <text evidence="9">The sequence shown here is derived from an EMBL/GenBank/DDBJ whole genome shotgun (WGS) entry which is preliminary data.</text>
</comment>
<feature type="region of interest" description="Disordered" evidence="7">
    <location>
        <begin position="1"/>
        <end position="61"/>
    </location>
</feature>
<evidence type="ECO:0000256" key="7">
    <source>
        <dbReference type="SAM" id="MobiDB-lite"/>
    </source>
</evidence>
<feature type="coiled-coil region" evidence="6">
    <location>
        <begin position="137"/>
        <end position="196"/>
    </location>
</feature>
<evidence type="ECO:0000256" key="5">
    <source>
        <dbReference type="PROSITE-ProRule" id="PRU00175"/>
    </source>
</evidence>
<gene>
    <name evidence="9" type="ORF">DAT39_017760</name>
</gene>
<dbReference type="GO" id="GO:0007286">
    <property type="term" value="P:spermatid development"/>
    <property type="evidence" value="ECO:0007669"/>
    <property type="project" value="TreeGrafter"/>
</dbReference>
<dbReference type="GO" id="GO:0000795">
    <property type="term" value="C:synaptonemal complex"/>
    <property type="evidence" value="ECO:0007669"/>
    <property type="project" value="TreeGrafter"/>
</dbReference>
<feature type="compositionally biased region" description="Polar residues" evidence="7">
    <location>
        <begin position="441"/>
        <end position="456"/>
    </location>
</feature>
<dbReference type="FunFam" id="3.30.40.10:FF:000922">
    <property type="entry name" value="RING finger protein 38"/>
    <property type="match status" value="1"/>
</dbReference>
<dbReference type="GO" id="GO:0051321">
    <property type="term" value="P:meiotic cell cycle"/>
    <property type="evidence" value="ECO:0007669"/>
    <property type="project" value="TreeGrafter"/>
</dbReference>
<evidence type="ECO:0000256" key="4">
    <source>
        <dbReference type="ARBA" id="ARBA00022833"/>
    </source>
</evidence>
<dbReference type="InterPro" id="IPR001841">
    <property type="entry name" value="Znf_RING"/>
</dbReference>
<dbReference type="Proteomes" id="UP000727407">
    <property type="component" value="Unassembled WGS sequence"/>
</dbReference>
<feature type="compositionally biased region" description="Polar residues" evidence="7">
    <location>
        <begin position="355"/>
        <end position="371"/>
    </location>
</feature>
<dbReference type="OrthoDB" id="8062037at2759"/>
<evidence type="ECO:0000256" key="6">
    <source>
        <dbReference type="SAM" id="Coils"/>
    </source>
</evidence>
<dbReference type="PANTHER" id="PTHR19368:SF15">
    <property type="entry name" value="XLR_SYCP3_FAM9 DOMAIN-CONTAINING PROTEIN"/>
    <property type="match status" value="1"/>
</dbReference>
<feature type="region of interest" description="Disordered" evidence="7">
    <location>
        <begin position="436"/>
        <end position="456"/>
    </location>
</feature>
<accession>A0A8J4U880</accession>
<feature type="compositionally biased region" description="Basic and acidic residues" evidence="7">
    <location>
        <begin position="13"/>
        <end position="32"/>
    </location>
</feature>
<dbReference type="AlphaFoldDB" id="A0A8J4U880"/>
<evidence type="ECO:0000313" key="9">
    <source>
        <dbReference type="EMBL" id="KAF5892520.1"/>
    </source>
</evidence>
<protein>
    <submittedName>
        <fullName evidence="9">Synaptonemal complex protein 3 isoform X1</fullName>
    </submittedName>
</protein>
<name>A0A8J4U880_CLAMG</name>
<dbReference type="SMART" id="SM00184">
    <property type="entry name" value="RING"/>
    <property type="match status" value="1"/>
</dbReference>
<evidence type="ECO:0000256" key="3">
    <source>
        <dbReference type="ARBA" id="ARBA00022771"/>
    </source>
</evidence>
<organism evidence="9 10">
    <name type="scientific">Clarias magur</name>
    <name type="common">Asian catfish</name>
    <name type="synonym">Macropteronotus magur</name>
    <dbReference type="NCBI Taxonomy" id="1594786"/>
    <lineage>
        <taxon>Eukaryota</taxon>
        <taxon>Metazoa</taxon>
        <taxon>Chordata</taxon>
        <taxon>Craniata</taxon>
        <taxon>Vertebrata</taxon>
        <taxon>Euteleostomi</taxon>
        <taxon>Actinopterygii</taxon>
        <taxon>Neopterygii</taxon>
        <taxon>Teleostei</taxon>
        <taxon>Ostariophysi</taxon>
        <taxon>Siluriformes</taxon>
        <taxon>Clariidae</taxon>
        <taxon>Clarias</taxon>
    </lineage>
</organism>
<keyword evidence="10" id="KW-1185">Reference proteome</keyword>
<dbReference type="CDD" id="cd16472">
    <property type="entry name" value="RING-H2_RNF38-like"/>
    <property type="match status" value="1"/>
</dbReference>
<proteinExistence type="inferred from homology"/>
<sequence length="616" mass="69873">MASTGRKQTKKAKVSEEPSHHQAFDFNIKDEAQCLTGSDDEAREENPIIDKKGKKRPAGTFEEDELIGGVGNEVQTMLEKFGADIGKAMQTRRKRLEVLTRSSIKSSNQKIEQLWKTQHSQRQKLAQDYSQQVLSVLQQWETDVKKSEDQEEKLNNLFLQQQKLFQQARVVQNQKMKTIKELYEQFIKNMEEMEKSHETFLQGAQLELKKEMALLQKKIMMDTTAICGQDVKKSETNDTIPGYLHTTPSSNRTLKRRRLQNPVGAVNDRQAGNGPRFVPASSLLSEITWLESPRPSWSTFSLSSTSTITNSDAAPECSVMGGATRQISSSKISPRGHMPEQKLLNKCNKEKTQKKTSTMISHGSSKCTPARSSAAGERHLQDTGMSQDTERRAGQDEIVVIDEDDDDMFVEATVRSIQMAEDEAFARSLQEQFDREEQFHQEQSQVQNTSPNRHPQNLQLDSYVGLSWITPWATMVHSESFSELQQAMIAGQPSRQTRATRGGRSSRRRNNLHVSLNLLDDSQGNNYEALLAFEENQGSVVPKKTLSKREIERLPAKAYDPAHNAGKTDCQICFSDYKKGEKLRILPCFHDYHVKCIDRWLKENATCPICRADVSL</sequence>
<keyword evidence="4" id="KW-0862">Zinc</keyword>
<dbReference type="PROSITE" id="PS50089">
    <property type="entry name" value="ZF_RING_2"/>
    <property type="match status" value="1"/>
</dbReference>
<dbReference type="SUPFAM" id="SSF57850">
    <property type="entry name" value="RING/U-box"/>
    <property type="match status" value="1"/>
</dbReference>